<dbReference type="AlphaFoldDB" id="A0A923N374"/>
<dbReference type="EMBL" id="JACRUL010000022">
    <property type="protein sequence ID" value="MBC5844808.1"/>
    <property type="molecule type" value="Genomic_DNA"/>
</dbReference>
<keyword evidence="1" id="KW-0732">Signal</keyword>
<evidence type="ECO:0000313" key="3">
    <source>
        <dbReference type="Proteomes" id="UP000641454"/>
    </source>
</evidence>
<evidence type="ECO:0000256" key="1">
    <source>
        <dbReference type="SAM" id="SignalP"/>
    </source>
</evidence>
<evidence type="ECO:0000313" key="2">
    <source>
        <dbReference type="EMBL" id="MBC5844808.1"/>
    </source>
</evidence>
<accession>A0A923N374</accession>
<gene>
    <name evidence="2" type="ORF">H8R25_10205</name>
</gene>
<keyword evidence="3" id="KW-1185">Reference proteome</keyword>
<name>A0A923N374_9FLAO</name>
<dbReference type="RefSeq" id="WP_187018643.1">
    <property type="nucleotide sequence ID" value="NZ_JACRUK010000022.1"/>
</dbReference>
<evidence type="ECO:0008006" key="4">
    <source>
        <dbReference type="Google" id="ProtNLM"/>
    </source>
</evidence>
<feature type="chain" id="PRO_5038083541" description="Lipocalin-like domain-containing protein" evidence="1">
    <location>
        <begin position="19"/>
        <end position="141"/>
    </location>
</feature>
<organism evidence="2 3">
    <name type="scientific">Flavobacterium muglaense</name>
    <dbReference type="NCBI Taxonomy" id="2764716"/>
    <lineage>
        <taxon>Bacteria</taxon>
        <taxon>Pseudomonadati</taxon>
        <taxon>Bacteroidota</taxon>
        <taxon>Flavobacteriia</taxon>
        <taxon>Flavobacteriales</taxon>
        <taxon>Flavobacteriaceae</taxon>
        <taxon>Flavobacterium</taxon>
    </lineage>
</organism>
<protein>
    <recommendedName>
        <fullName evidence="4">Lipocalin-like domain-containing protein</fullName>
    </recommendedName>
</protein>
<dbReference type="Proteomes" id="UP000641454">
    <property type="component" value="Unassembled WGS sequence"/>
</dbReference>
<proteinExistence type="predicted"/>
<sequence>MKIFLTTLLVLCSIGLFAQSQQLTGNYRLVIENKEEHLFEFDLSLNQDGTFNFQHHSIVKNRIPTEENKYGKGKWIEKNNMIQFITNSKNDIDQKFTLDFSNSKARFITKSPRDKSDRVIATSLRFIESDIFWMKGVTVIQ</sequence>
<feature type="signal peptide" evidence="1">
    <location>
        <begin position="1"/>
        <end position="18"/>
    </location>
</feature>
<reference evidence="2 3" key="1">
    <citation type="submission" date="2020-08" db="EMBL/GenBank/DDBJ databases">
        <title>Description of novel Flavobacterium F-392 isolate.</title>
        <authorList>
            <person name="Saticioglu I.B."/>
            <person name="Duman M."/>
            <person name="Altun S."/>
        </authorList>
    </citation>
    <scope>NUCLEOTIDE SEQUENCE [LARGE SCALE GENOMIC DNA]</scope>
    <source>
        <strain evidence="2 3">F-392</strain>
    </source>
</reference>
<comment type="caution">
    <text evidence="2">The sequence shown here is derived from an EMBL/GenBank/DDBJ whole genome shotgun (WGS) entry which is preliminary data.</text>
</comment>